<dbReference type="InterPro" id="IPR050231">
    <property type="entry name" value="Iron_ascorbate_oxido_reductase"/>
</dbReference>
<evidence type="ECO:0000313" key="6">
    <source>
        <dbReference type="Proteomes" id="UP000825729"/>
    </source>
</evidence>
<dbReference type="Pfam" id="PF14226">
    <property type="entry name" value="DIOX_N"/>
    <property type="match status" value="1"/>
</dbReference>
<dbReference type="Proteomes" id="UP000825729">
    <property type="component" value="Unassembled WGS sequence"/>
</dbReference>
<dbReference type="GO" id="GO:0046872">
    <property type="term" value="F:metal ion binding"/>
    <property type="evidence" value="ECO:0007669"/>
    <property type="project" value="UniProtKB-KW"/>
</dbReference>
<feature type="domain" description="Fe2OG dioxygenase" evidence="4">
    <location>
        <begin position="155"/>
        <end position="262"/>
    </location>
</feature>
<accession>A0AAV7DY99</accession>
<evidence type="ECO:0000256" key="3">
    <source>
        <dbReference type="RuleBase" id="RU003682"/>
    </source>
</evidence>
<dbReference type="EMBL" id="JAINDJ010000007">
    <property type="protein sequence ID" value="KAG9441253.1"/>
    <property type="molecule type" value="Genomic_DNA"/>
</dbReference>
<keyword evidence="2 3" id="KW-0408">Iron</keyword>
<evidence type="ECO:0000256" key="2">
    <source>
        <dbReference type="ARBA" id="ARBA00023004"/>
    </source>
</evidence>
<comment type="caution">
    <text evidence="5">The sequence shown here is derived from an EMBL/GenBank/DDBJ whole genome shotgun (WGS) entry which is preliminary data.</text>
</comment>
<dbReference type="SUPFAM" id="SSF51197">
    <property type="entry name" value="Clavaminate synthase-like"/>
    <property type="match status" value="1"/>
</dbReference>
<evidence type="ECO:0000259" key="4">
    <source>
        <dbReference type="PROSITE" id="PS51471"/>
    </source>
</evidence>
<keyword evidence="1 3" id="KW-0479">Metal-binding</keyword>
<name>A0AAV7DY99_ARIFI</name>
<gene>
    <name evidence="5" type="ORF">H6P81_017107</name>
</gene>
<dbReference type="AlphaFoldDB" id="A0AAV7DY99"/>
<dbReference type="PANTHER" id="PTHR47990">
    <property type="entry name" value="2-OXOGLUTARATE (2OG) AND FE(II)-DEPENDENT OXYGENASE SUPERFAMILY PROTEIN-RELATED"/>
    <property type="match status" value="1"/>
</dbReference>
<keyword evidence="3" id="KW-0560">Oxidoreductase</keyword>
<dbReference type="GO" id="GO:0016491">
    <property type="term" value="F:oxidoreductase activity"/>
    <property type="evidence" value="ECO:0007669"/>
    <property type="project" value="UniProtKB-KW"/>
</dbReference>
<proteinExistence type="inferred from homology"/>
<dbReference type="InterPro" id="IPR026992">
    <property type="entry name" value="DIOX_N"/>
</dbReference>
<dbReference type="Gene3D" id="2.60.120.330">
    <property type="entry name" value="B-lactam Antibiotic, Isopenicillin N Synthase, Chain"/>
    <property type="match status" value="1"/>
</dbReference>
<keyword evidence="6" id="KW-1185">Reference proteome</keyword>
<dbReference type="PROSITE" id="PS51471">
    <property type="entry name" value="FE2OG_OXY"/>
    <property type="match status" value="1"/>
</dbReference>
<dbReference type="InterPro" id="IPR005123">
    <property type="entry name" value="Oxoglu/Fe-dep_dioxygenase_dom"/>
</dbReference>
<reference evidence="5 6" key="1">
    <citation type="submission" date="2021-07" db="EMBL/GenBank/DDBJ databases">
        <title>The Aristolochia fimbriata genome: insights into angiosperm evolution, floral development and chemical biosynthesis.</title>
        <authorList>
            <person name="Jiao Y."/>
        </authorList>
    </citation>
    <scope>NUCLEOTIDE SEQUENCE [LARGE SCALE GENOMIC DNA]</scope>
    <source>
        <strain evidence="5">IBCAS-2021</strain>
        <tissue evidence="5">Leaf</tissue>
    </source>
</reference>
<sequence>MTEPESFLQLPTLDLSQPLQSSLSSLSEACQEWGFFNIINHGISKHLLTNLYSLSKQLFTLPMESKQKLGPSSALKTYTPQFIASPFFESLRISGPDFFASAKNSIDVLSDPPYVEFCDMLQEYCTKMTELSKRIMGIVLRCLGDGLENKYSESEFGCCQGYLRIIHYTPPENIQNEDVEGLGMHTDMSCITILNQDEIGGLQVRSTEGKWMDIKPREGTLVVNIGDLLQAWSNARLMSSAHRVVLKHSVTRLSLAFFWCFEDDKVIWAPEEVLGEGKERLYLPFVCSDYVKFRENSETGRFDKVGYTVDDFAAIATSELVGSPQDS</sequence>
<organism evidence="5 6">
    <name type="scientific">Aristolochia fimbriata</name>
    <name type="common">White veined hardy Dutchman's pipe vine</name>
    <dbReference type="NCBI Taxonomy" id="158543"/>
    <lineage>
        <taxon>Eukaryota</taxon>
        <taxon>Viridiplantae</taxon>
        <taxon>Streptophyta</taxon>
        <taxon>Embryophyta</taxon>
        <taxon>Tracheophyta</taxon>
        <taxon>Spermatophyta</taxon>
        <taxon>Magnoliopsida</taxon>
        <taxon>Magnoliidae</taxon>
        <taxon>Piperales</taxon>
        <taxon>Aristolochiaceae</taxon>
        <taxon>Aristolochia</taxon>
    </lineage>
</organism>
<comment type="similarity">
    <text evidence="3">Belongs to the iron/ascorbate-dependent oxidoreductase family.</text>
</comment>
<dbReference type="InterPro" id="IPR027443">
    <property type="entry name" value="IPNS-like_sf"/>
</dbReference>
<protein>
    <recommendedName>
        <fullName evidence="4">Fe2OG dioxygenase domain-containing protein</fullName>
    </recommendedName>
</protein>
<dbReference type="InterPro" id="IPR044861">
    <property type="entry name" value="IPNS-like_FE2OG_OXY"/>
</dbReference>
<evidence type="ECO:0000256" key="1">
    <source>
        <dbReference type="ARBA" id="ARBA00022723"/>
    </source>
</evidence>
<evidence type="ECO:0000313" key="5">
    <source>
        <dbReference type="EMBL" id="KAG9441253.1"/>
    </source>
</evidence>
<dbReference type="Pfam" id="PF03171">
    <property type="entry name" value="2OG-FeII_Oxy"/>
    <property type="match status" value="1"/>
</dbReference>